<evidence type="ECO:0000313" key="4">
    <source>
        <dbReference type="Proteomes" id="UP000245771"/>
    </source>
</evidence>
<dbReference type="EMBL" id="KZ819605">
    <property type="protein sequence ID" value="PWN32517.1"/>
    <property type="molecule type" value="Genomic_DNA"/>
</dbReference>
<organism evidence="3 4">
    <name type="scientific">Meira miltonrushii</name>
    <dbReference type="NCBI Taxonomy" id="1280837"/>
    <lineage>
        <taxon>Eukaryota</taxon>
        <taxon>Fungi</taxon>
        <taxon>Dikarya</taxon>
        <taxon>Basidiomycota</taxon>
        <taxon>Ustilaginomycotina</taxon>
        <taxon>Exobasidiomycetes</taxon>
        <taxon>Exobasidiales</taxon>
        <taxon>Brachybasidiaceae</taxon>
        <taxon>Meira</taxon>
    </lineage>
</organism>
<feature type="signal peptide" evidence="2">
    <location>
        <begin position="1"/>
        <end position="22"/>
    </location>
</feature>
<dbReference type="InParanoid" id="A0A316V4P1"/>
<evidence type="ECO:0000313" key="3">
    <source>
        <dbReference type="EMBL" id="PWN32517.1"/>
    </source>
</evidence>
<keyword evidence="2" id="KW-0732">Signal</keyword>
<dbReference type="AlphaFoldDB" id="A0A316V4P1"/>
<feature type="compositionally biased region" description="Basic and acidic residues" evidence="1">
    <location>
        <begin position="39"/>
        <end position="59"/>
    </location>
</feature>
<dbReference type="GeneID" id="37021124"/>
<evidence type="ECO:0000256" key="2">
    <source>
        <dbReference type="SAM" id="SignalP"/>
    </source>
</evidence>
<dbReference type="Proteomes" id="UP000245771">
    <property type="component" value="Unassembled WGS sequence"/>
</dbReference>
<feature type="region of interest" description="Disordered" evidence="1">
    <location>
        <begin position="34"/>
        <end position="59"/>
    </location>
</feature>
<sequence length="111" mass="12919">MRCAHMCFTIVSILIFTTLVFAADKDKEKLQKALQKASKKNEEHAADQKKWENRQEKSHFPPKRFIARKMAEMHNNKRVEHAMKYFKADGAIKDIEQQSSSSHNVAHNHQA</sequence>
<dbReference type="RefSeq" id="XP_025352819.1">
    <property type="nucleotide sequence ID" value="XM_025499343.1"/>
</dbReference>
<accession>A0A316V4P1</accession>
<reference evidence="3 4" key="1">
    <citation type="journal article" date="2018" name="Mol. Biol. Evol.">
        <title>Broad Genomic Sampling Reveals a Smut Pathogenic Ancestry of the Fungal Clade Ustilaginomycotina.</title>
        <authorList>
            <person name="Kijpornyongpan T."/>
            <person name="Mondo S.J."/>
            <person name="Barry K."/>
            <person name="Sandor L."/>
            <person name="Lee J."/>
            <person name="Lipzen A."/>
            <person name="Pangilinan J."/>
            <person name="LaButti K."/>
            <person name="Hainaut M."/>
            <person name="Henrissat B."/>
            <person name="Grigoriev I.V."/>
            <person name="Spatafora J.W."/>
            <person name="Aime M.C."/>
        </authorList>
    </citation>
    <scope>NUCLEOTIDE SEQUENCE [LARGE SCALE GENOMIC DNA]</scope>
    <source>
        <strain evidence="3 4">MCA 3882</strain>
    </source>
</reference>
<proteinExistence type="predicted"/>
<evidence type="ECO:0000256" key="1">
    <source>
        <dbReference type="SAM" id="MobiDB-lite"/>
    </source>
</evidence>
<name>A0A316V4P1_9BASI</name>
<feature type="chain" id="PRO_5016295778" evidence="2">
    <location>
        <begin position="23"/>
        <end position="111"/>
    </location>
</feature>
<protein>
    <submittedName>
        <fullName evidence="3">Uncharacterized protein</fullName>
    </submittedName>
</protein>
<gene>
    <name evidence="3" type="ORF">FA14DRAFT_161918</name>
</gene>
<keyword evidence="4" id="KW-1185">Reference proteome</keyword>